<evidence type="ECO:0000313" key="2">
    <source>
        <dbReference type="Proteomes" id="UP001154282"/>
    </source>
</evidence>
<name>A0AAV0ISE5_9ROSI</name>
<evidence type="ECO:0008006" key="3">
    <source>
        <dbReference type="Google" id="ProtNLM"/>
    </source>
</evidence>
<protein>
    <recommendedName>
        <fullName evidence="3">Serine/threonine-protein phosphatase 7 long form-like protein</fullName>
    </recommendedName>
</protein>
<evidence type="ECO:0000313" key="1">
    <source>
        <dbReference type="EMBL" id="CAI0399898.1"/>
    </source>
</evidence>
<sequence>MMHHLDMALLSAFVERWQPNTNTFHMPFGECRSFYMMCITFFVFSLMES</sequence>
<dbReference type="Proteomes" id="UP001154282">
    <property type="component" value="Unassembled WGS sequence"/>
</dbReference>
<keyword evidence="2" id="KW-1185">Reference proteome</keyword>
<dbReference type="AlphaFoldDB" id="A0AAV0ISE5"/>
<gene>
    <name evidence="1" type="ORF">LITE_LOCUS10510</name>
</gene>
<dbReference type="EMBL" id="CAMGYJ010000004">
    <property type="protein sequence ID" value="CAI0399898.1"/>
    <property type="molecule type" value="Genomic_DNA"/>
</dbReference>
<proteinExistence type="predicted"/>
<reference evidence="1" key="1">
    <citation type="submission" date="2022-08" db="EMBL/GenBank/DDBJ databases">
        <authorList>
            <person name="Gutierrez-Valencia J."/>
        </authorList>
    </citation>
    <scope>NUCLEOTIDE SEQUENCE</scope>
</reference>
<organism evidence="1 2">
    <name type="scientific">Linum tenue</name>
    <dbReference type="NCBI Taxonomy" id="586396"/>
    <lineage>
        <taxon>Eukaryota</taxon>
        <taxon>Viridiplantae</taxon>
        <taxon>Streptophyta</taxon>
        <taxon>Embryophyta</taxon>
        <taxon>Tracheophyta</taxon>
        <taxon>Spermatophyta</taxon>
        <taxon>Magnoliopsida</taxon>
        <taxon>eudicotyledons</taxon>
        <taxon>Gunneridae</taxon>
        <taxon>Pentapetalae</taxon>
        <taxon>rosids</taxon>
        <taxon>fabids</taxon>
        <taxon>Malpighiales</taxon>
        <taxon>Linaceae</taxon>
        <taxon>Linum</taxon>
    </lineage>
</organism>
<accession>A0AAV0ISE5</accession>
<comment type="caution">
    <text evidence="1">The sequence shown here is derived from an EMBL/GenBank/DDBJ whole genome shotgun (WGS) entry which is preliminary data.</text>
</comment>